<dbReference type="InterPro" id="IPR007566">
    <property type="entry name" value="PEP_COase_arc-type"/>
</dbReference>
<protein>
    <recommendedName>
        <fullName evidence="4">Phosphoenolpyruvate carboxylase</fullName>
        <ecNumber evidence="4">4.1.1.31</ecNumber>
    </recommendedName>
</protein>
<dbReference type="eggNOG" id="arCOG04435">
    <property type="taxonomic scope" value="Archaea"/>
</dbReference>
<accession>F2L305</accession>
<dbReference type="STRING" id="999630.TUZN_1658"/>
<dbReference type="NCBIfam" id="TIGR02751">
    <property type="entry name" value="PEPCase_arch"/>
    <property type="match status" value="1"/>
</dbReference>
<evidence type="ECO:0000256" key="2">
    <source>
        <dbReference type="ARBA" id="ARBA00023239"/>
    </source>
</evidence>
<evidence type="ECO:0000256" key="3">
    <source>
        <dbReference type="ARBA" id="ARBA00023300"/>
    </source>
</evidence>
<dbReference type="RefSeq" id="WP_013680459.1">
    <property type="nucleotide sequence ID" value="NC_015315.1"/>
</dbReference>
<proteinExistence type="predicted"/>
<evidence type="ECO:0000256" key="1">
    <source>
        <dbReference type="ARBA" id="ARBA00022842"/>
    </source>
</evidence>
<reference evidence="5 6" key="1">
    <citation type="journal article" date="2011" name="J. Bacteriol.">
        <title>Complete genome sequence of the thermoacidophilic crenarchaeon Thermoproteus uzoniensis 768-20.</title>
        <authorList>
            <person name="Mardanov A.V."/>
            <person name="Gumerov V.M."/>
            <person name="Beletsky A.V."/>
            <person name="Prokofeva M.I."/>
            <person name="Bonch-Osmolovskaya E.A."/>
            <person name="Ravin N.V."/>
            <person name="Skryabin K.G."/>
        </authorList>
    </citation>
    <scope>NUCLEOTIDE SEQUENCE [LARGE SCALE GENOMIC DNA]</scope>
    <source>
        <strain evidence="5 6">768-20</strain>
    </source>
</reference>
<evidence type="ECO:0000313" key="5">
    <source>
        <dbReference type="EMBL" id="AEA13124.1"/>
    </source>
</evidence>
<dbReference type="SUPFAM" id="SSF51621">
    <property type="entry name" value="Phosphoenolpyruvate/pyruvate domain"/>
    <property type="match status" value="1"/>
</dbReference>
<dbReference type="AlphaFoldDB" id="F2L305"/>
<dbReference type="Pfam" id="PF14010">
    <property type="entry name" value="PEPcase_2"/>
    <property type="match status" value="1"/>
</dbReference>
<dbReference type="EC" id="4.1.1.31" evidence="4"/>
<name>F2L305_THEU7</name>
<dbReference type="GeneID" id="10361177"/>
<dbReference type="EMBL" id="CP002590">
    <property type="protein sequence ID" value="AEA13124.1"/>
    <property type="molecule type" value="Genomic_DNA"/>
</dbReference>
<dbReference type="KEGG" id="tuz:TUZN_1658"/>
<dbReference type="Proteomes" id="UP000008138">
    <property type="component" value="Chromosome"/>
</dbReference>
<keyword evidence="1" id="KW-0460">Magnesium</keyword>
<reference key="2">
    <citation type="submission" date="2011-03" db="EMBL/GenBank/DDBJ databases">
        <title>Complete genome sequence of the thermoacidophilic crenarchaeon Thermoproteus uzoniensis 768-20.</title>
        <authorList>
            <person name="Mardanov A.V."/>
            <person name="Gumerov V.M."/>
            <person name="Beletsky A.V."/>
            <person name="Prokofeva M.I."/>
            <person name="Bonch-Osmolovskaya E.A."/>
            <person name="Ravin N.V."/>
            <person name="Skryabin K.G."/>
        </authorList>
    </citation>
    <scope>NUCLEOTIDE SEQUENCE</scope>
    <source>
        <strain>768-20</strain>
    </source>
</reference>
<dbReference type="GO" id="GO:0008964">
    <property type="term" value="F:phosphoenolpyruvate carboxylase activity"/>
    <property type="evidence" value="ECO:0007669"/>
    <property type="project" value="UniProtKB-UniRule"/>
</dbReference>
<gene>
    <name evidence="5" type="ordered locus">TUZN_1658</name>
</gene>
<keyword evidence="2" id="KW-0456">Lyase</keyword>
<dbReference type="InterPro" id="IPR015813">
    <property type="entry name" value="Pyrv/PenolPyrv_kinase-like_dom"/>
</dbReference>
<dbReference type="PIRSF" id="PIRSF006677">
    <property type="entry name" value="UCP006677"/>
    <property type="match status" value="1"/>
</dbReference>
<dbReference type="OrthoDB" id="85849at2157"/>
<organism evidence="5 6">
    <name type="scientific">Thermoproteus uzoniensis (strain 768-20)</name>
    <dbReference type="NCBI Taxonomy" id="999630"/>
    <lineage>
        <taxon>Archaea</taxon>
        <taxon>Thermoproteota</taxon>
        <taxon>Thermoprotei</taxon>
        <taxon>Thermoproteales</taxon>
        <taxon>Thermoproteaceae</taxon>
        <taxon>Thermoproteus</taxon>
    </lineage>
</organism>
<evidence type="ECO:0000256" key="4">
    <source>
        <dbReference type="NCBIfam" id="TIGR02751"/>
    </source>
</evidence>
<dbReference type="GO" id="GO:0006099">
    <property type="term" value="P:tricarboxylic acid cycle"/>
    <property type="evidence" value="ECO:0007669"/>
    <property type="project" value="InterPro"/>
</dbReference>
<dbReference type="GO" id="GO:0015977">
    <property type="term" value="P:carbon fixation"/>
    <property type="evidence" value="ECO:0007669"/>
    <property type="project" value="UniProtKB-KW"/>
</dbReference>
<keyword evidence="6" id="KW-1185">Reference proteome</keyword>
<sequence>MYLPRLMCTQHPDSTIKITAEEEVEEAVAAYAIYGCDEVMSDFEGKGTPYIQPRDIVLRALKSGIPLGERFFVTPRIPNPSLEDFERSMLAMEAAVLADLRALKEAGVHGVRWIVLPMSESPEDVRLATDMLARKAAAYSGKAEIQLVPLVEDAAKHLRIAEFVKVIIQEYIRRGVFLEQVRVFLGKSDSAVVNGHIASALALRVALAEIGRLNSELDHEIAPILGMGSPPFRGGLNNPALASVEADQYSGFWTATVQSAVRYDVPYQRYLSVRETLLAAAGRGPDASLDATWASLVVREASESYRQLVSKYADKIAELASLIPSTRDRVSWRVYGRSIISNGGVVNVPRAIVYTAAWYAAGLPPTLLDAPYVTTLHRRGELDKLLRALPAYLRELEYDAQFYDRRRAESLLGRRIVDEVDEALDVLGIRAERAEGLPPFVPSQSYVLAEARARGFLG</sequence>
<keyword evidence="3" id="KW-0120">Carbon dioxide fixation</keyword>
<evidence type="ECO:0000313" key="6">
    <source>
        <dbReference type="Proteomes" id="UP000008138"/>
    </source>
</evidence>
<dbReference type="HOGENOM" id="CLU_517433_0_0_2"/>
<dbReference type="Gene3D" id="3.20.20.60">
    <property type="entry name" value="Phosphoenolpyruvate-binding domains"/>
    <property type="match status" value="1"/>
</dbReference>
<dbReference type="InterPro" id="IPR040442">
    <property type="entry name" value="Pyrv_kinase-like_dom_sf"/>
</dbReference>